<name>A0ABW0IM35_9HYPH</name>
<dbReference type="PANTHER" id="PTHR43081">
    <property type="entry name" value="ADENYLATE CYCLASE, TERMINAL-DIFFERENTIATION SPECIFIC-RELATED"/>
    <property type="match status" value="1"/>
</dbReference>
<proteinExistence type="predicted"/>
<dbReference type="PROSITE" id="PS50125">
    <property type="entry name" value="GUANYLATE_CYCLASE_2"/>
    <property type="match status" value="1"/>
</dbReference>
<dbReference type="PANTHER" id="PTHR43081:SF19">
    <property type="entry name" value="PH-SENSITIVE ADENYLATE CYCLASE RV1264"/>
    <property type="match status" value="1"/>
</dbReference>
<dbReference type="InterPro" id="IPR050697">
    <property type="entry name" value="Adenylyl/Guanylyl_Cyclase_3/4"/>
</dbReference>
<dbReference type="SUPFAM" id="SSF48452">
    <property type="entry name" value="TPR-like"/>
    <property type="match status" value="1"/>
</dbReference>
<dbReference type="EMBL" id="JBHSLW010000005">
    <property type="protein sequence ID" value="MFC5418702.1"/>
    <property type="molecule type" value="Genomic_DNA"/>
</dbReference>
<sequence>MLSMAQTLDRSVLAVLCADVADYSRMMDTAEEETHKQLMWLLAAVVTPVVENHEGRIVKFTGDGFLACFGDAVSSVNCALRIQEFTRQSQMKRDPERRIQFRIGATIDSVIIEDNDIFGIAVNTASRLQQMATPGAILVSSDLFSQINGQLNIPSRDCGRIRLKNFHSPTHAFLINAPRTDPNRSIAKPYRKKTRLPTIAVFPFSAFDGSGGDDYFSQGLMDGIIGALSSLRDIMTINRGSTIDYNVREAPAILGKRLGANYVLTGVIGRSGDEIRVTCSLTDVRSGSVLWSDHMDGTLSSIFDMQDSIATKVVGTIAPHVREAELARAVMKRPENMDAYDLLLQGIDLLYRMDSEQFIRARKFLDSAIETDSRYPPAYAYASLWHIFNIGQGWSADPTSDSYQAWKLASAAVDRDASNSLALAICGHVKSYLFHEYAAATSYFERAINCSPSHAWAWALSSGTYAYMGDAKEAVERAERGIALSPADRHAFYYLSFLGLAHYAGESYEAAVDCDRKAVGQNPHFRAGLRVLIASLVALGRLDEAKDAARALLAEQPSFRVSVYAPQCPWWDDEVRTTFLRRLIDAGLPE</sequence>
<accession>A0ABW0IM35</accession>
<dbReference type="InterPro" id="IPR001054">
    <property type="entry name" value="A/G_cyclase"/>
</dbReference>
<dbReference type="Pfam" id="PF00211">
    <property type="entry name" value="Guanylate_cyc"/>
    <property type="match status" value="1"/>
</dbReference>
<feature type="domain" description="Guanylate cyclase" evidence="1">
    <location>
        <begin position="14"/>
        <end position="129"/>
    </location>
</feature>
<protein>
    <submittedName>
        <fullName evidence="2">Adenylate/guanylate cyclase domain-containing protein</fullName>
    </submittedName>
</protein>
<dbReference type="RefSeq" id="WP_377796018.1">
    <property type="nucleotide sequence ID" value="NZ_JBHSLW010000005.1"/>
</dbReference>
<keyword evidence="3" id="KW-1185">Reference proteome</keyword>
<gene>
    <name evidence="2" type="ORF">ACFPOB_03900</name>
</gene>
<dbReference type="InterPro" id="IPR011990">
    <property type="entry name" value="TPR-like_helical_dom_sf"/>
</dbReference>
<reference evidence="3" key="1">
    <citation type="journal article" date="2019" name="Int. J. Syst. Evol. Microbiol.">
        <title>The Global Catalogue of Microorganisms (GCM) 10K type strain sequencing project: providing services to taxonomists for standard genome sequencing and annotation.</title>
        <authorList>
            <consortium name="The Broad Institute Genomics Platform"/>
            <consortium name="The Broad Institute Genome Sequencing Center for Infectious Disease"/>
            <person name="Wu L."/>
            <person name="Ma J."/>
        </authorList>
    </citation>
    <scope>NUCLEOTIDE SEQUENCE [LARGE SCALE GENOMIC DNA]</scope>
    <source>
        <strain evidence="3">NCAIM B.01391</strain>
    </source>
</reference>
<dbReference type="Gene3D" id="3.30.70.1230">
    <property type="entry name" value="Nucleotide cyclase"/>
    <property type="match status" value="1"/>
</dbReference>
<dbReference type="Gene3D" id="3.40.50.10610">
    <property type="entry name" value="ABC-type transport auxiliary lipoprotein component"/>
    <property type="match status" value="1"/>
</dbReference>
<evidence type="ECO:0000313" key="3">
    <source>
        <dbReference type="Proteomes" id="UP001596053"/>
    </source>
</evidence>
<dbReference type="SUPFAM" id="SSF55073">
    <property type="entry name" value="Nucleotide cyclase"/>
    <property type="match status" value="1"/>
</dbReference>
<dbReference type="InterPro" id="IPR029787">
    <property type="entry name" value="Nucleotide_cyclase"/>
</dbReference>
<organism evidence="2 3">
    <name type="scientific">Bosea eneae</name>
    <dbReference type="NCBI Taxonomy" id="151454"/>
    <lineage>
        <taxon>Bacteria</taxon>
        <taxon>Pseudomonadati</taxon>
        <taxon>Pseudomonadota</taxon>
        <taxon>Alphaproteobacteria</taxon>
        <taxon>Hyphomicrobiales</taxon>
        <taxon>Boseaceae</taxon>
        <taxon>Bosea</taxon>
    </lineage>
</organism>
<comment type="caution">
    <text evidence="2">The sequence shown here is derived from an EMBL/GenBank/DDBJ whole genome shotgun (WGS) entry which is preliminary data.</text>
</comment>
<evidence type="ECO:0000259" key="1">
    <source>
        <dbReference type="PROSITE" id="PS50125"/>
    </source>
</evidence>
<dbReference type="Gene3D" id="1.25.40.10">
    <property type="entry name" value="Tetratricopeptide repeat domain"/>
    <property type="match status" value="1"/>
</dbReference>
<dbReference type="CDD" id="cd07302">
    <property type="entry name" value="CHD"/>
    <property type="match status" value="1"/>
</dbReference>
<dbReference type="Proteomes" id="UP001596053">
    <property type="component" value="Unassembled WGS sequence"/>
</dbReference>
<evidence type="ECO:0000313" key="2">
    <source>
        <dbReference type="EMBL" id="MFC5418702.1"/>
    </source>
</evidence>